<protein>
    <submittedName>
        <fullName evidence="1">Uncharacterized protein</fullName>
    </submittedName>
</protein>
<proteinExistence type="predicted"/>
<dbReference type="EMBL" id="KZ613518">
    <property type="protein sequence ID" value="PMD14802.1"/>
    <property type="molecule type" value="Genomic_DNA"/>
</dbReference>
<dbReference type="Proteomes" id="UP000235672">
    <property type="component" value="Unassembled WGS sequence"/>
</dbReference>
<dbReference type="AlphaFoldDB" id="A0A2J6PL76"/>
<reference evidence="1 2" key="1">
    <citation type="submission" date="2016-05" db="EMBL/GenBank/DDBJ databases">
        <title>A degradative enzymes factory behind the ericoid mycorrhizal symbiosis.</title>
        <authorList>
            <consortium name="DOE Joint Genome Institute"/>
            <person name="Martino E."/>
            <person name="Morin E."/>
            <person name="Grelet G."/>
            <person name="Kuo A."/>
            <person name="Kohler A."/>
            <person name="Daghino S."/>
            <person name="Barry K."/>
            <person name="Choi C."/>
            <person name="Cichocki N."/>
            <person name="Clum A."/>
            <person name="Copeland A."/>
            <person name="Hainaut M."/>
            <person name="Haridas S."/>
            <person name="Labutti K."/>
            <person name="Lindquist E."/>
            <person name="Lipzen A."/>
            <person name="Khouja H.-R."/>
            <person name="Murat C."/>
            <person name="Ohm R."/>
            <person name="Olson A."/>
            <person name="Spatafora J."/>
            <person name="Veneault-Fourrey C."/>
            <person name="Henrissat B."/>
            <person name="Grigoriev I."/>
            <person name="Martin F."/>
            <person name="Perotto S."/>
        </authorList>
    </citation>
    <scope>NUCLEOTIDE SEQUENCE [LARGE SCALE GENOMIC DNA]</scope>
    <source>
        <strain evidence="1 2">UAMH 7357</strain>
    </source>
</reference>
<accession>A0A2J6PL76</accession>
<sequence>MAKRKRSFRLTNPKKKSRVDVAKEVIGPENGIHSLAWAQAISPQGGFLSLPIEVRDKIYGYVLDEEDDIKPKKGKKEKYSNELGQYKAIDSCTALSQASRQLFVDVSGSGLLYSTNDFYFHTPHHLSTYLDDLNHHHRALSFRTIHLRIPTTSSAPNIQPSLTTLSSLSSLRQLHLEFDCRTSVCRIESSRQTRRRIYRVKQEVLTKLGEANWGLLGAKLVNFEMKFCVSPKTEKDGRFWTYHEGQDERVEGLKGKIKEVVLRRVRENR</sequence>
<evidence type="ECO:0000313" key="2">
    <source>
        <dbReference type="Proteomes" id="UP000235672"/>
    </source>
</evidence>
<keyword evidence="2" id="KW-1185">Reference proteome</keyword>
<evidence type="ECO:0000313" key="1">
    <source>
        <dbReference type="EMBL" id="PMD14802.1"/>
    </source>
</evidence>
<dbReference type="PANTHER" id="PTHR38790">
    <property type="entry name" value="2EXR DOMAIN-CONTAINING PROTEIN-RELATED"/>
    <property type="match status" value="1"/>
</dbReference>
<name>A0A2J6PL76_9HELO</name>
<organism evidence="1 2">
    <name type="scientific">Hyaloscypha hepaticicola</name>
    <dbReference type="NCBI Taxonomy" id="2082293"/>
    <lineage>
        <taxon>Eukaryota</taxon>
        <taxon>Fungi</taxon>
        <taxon>Dikarya</taxon>
        <taxon>Ascomycota</taxon>
        <taxon>Pezizomycotina</taxon>
        <taxon>Leotiomycetes</taxon>
        <taxon>Helotiales</taxon>
        <taxon>Hyaloscyphaceae</taxon>
        <taxon>Hyaloscypha</taxon>
    </lineage>
</organism>
<gene>
    <name evidence="1" type="ORF">NA56DRAFT_754458</name>
</gene>
<dbReference type="OrthoDB" id="3554799at2759"/>